<protein>
    <submittedName>
        <fullName evidence="1">Uncharacterized protein</fullName>
    </submittedName>
</protein>
<reference evidence="1 2" key="1">
    <citation type="journal article" date="2019" name="New Phytol.">
        <title>Comparative genomics reveals unique wood-decay strategies and fruiting body development in the Schizophyllaceae.</title>
        <authorList>
            <person name="Almasi E."/>
            <person name="Sahu N."/>
            <person name="Krizsan K."/>
            <person name="Balint B."/>
            <person name="Kovacs G.M."/>
            <person name="Kiss B."/>
            <person name="Cseklye J."/>
            <person name="Drula E."/>
            <person name="Henrissat B."/>
            <person name="Nagy I."/>
            <person name="Chovatia M."/>
            <person name="Adam C."/>
            <person name="LaButti K."/>
            <person name="Lipzen A."/>
            <person name="Riley R."/>
            <person name="Grigoriev I.V."/>
            <person name="Nagy L.G."/>
        </authorList>
    </citation>
    <scope>NUCLEOTIDE SEQUENCE [LARGE SCALE GENOMIC DNA]</scope>
    <source>
        <strain evidence="1 2">NL-1724</strain>
    </source>
</reference>
<name>A0A550CBY9_9AGAR</name>
<keyword evidence="2" id="KW-1185">Reference proteome</keyword>
<dbReference type="Proteomes" id="UP000320762">
    <property type="component" value="Unassembled WGS sequence"/>
</dbReference>
<organism evidence="1 2">
    <name type="scientific">Schizophyllum amplum</name>
    <dbReference type="NCBI Taxonomy" id="97359"/>
    <lineage>
        <taxon>Eukaryota</taxon>
        <taxon>Fungi</taxon>
        <taxon>Dikarya</taxon>
        <taxon>Basidiomycota</taxon>
        <taxon>Agaricomycotina</taxon>
        <taxon>Agaricomycetes</taxon>
        <taxon>Agaricomycetidae</taxon>
        <taxon>Agaricales</taxon>
        <taxon>Schizophyllaceae</taxon>
        <taxon>Schizophyllum</taxon>
    </lineage>
</organism>
<gene>
    <name evidence="1" type="ORF">BD626DRAFT_59857</name>
</gene>
<evidence type="ECO:0000313" key="2">
    <source>
        <dbReference type="Proteomes" id="UP000320762"/>
    </source>
</evidence>
<dbReference type="OrthoDB" id="2748218at2759"/>
<accession>A0A550CBY9</accession>
<dbReference type="EMBL" id="VDMD01000013">
    <property type="protein sequence ID" value="TRM62323.1"/>
    <property type="molecule type" value="Genomic_DNA"/>
</dbReference>
<evidence type="ECO:0000313" key="1">
    <source>
        <dbReference type="EMBL" id="TRM62323.1"/>
    </source>
</evidence>
<proteinExistence type="predicted"/>
<comment type="caution">
    <text evidence="1">The sequence shown here is derived from an EMBL/GenBank/DDBJ whole genome shotgun (WGS) entry which is preliminary data.</text>
</comment>
<sequence>MTRARREGGSNILSSFAMSYAGQLDEKSLAEASETYYLRPDDATLLFFPSAENAGEHIVVQVLIMLAAPSDSSTVEMALDFYGAQREVTDAVKAILHGHIISGLPEQVTYEGQGFILHGTRKDWKYGRRLQLSWGEEELQPCADKWVFTFRTT</sequence>
<dbReference type="AlphaFoldDB" id="A0A550CBY9"/>